<comment type="caution">
    <text evidence="6">Lacks conserved residue(s) required for the propagation of feature annotation.</text>
</comment>
<keyword evidence="4 6" id="KW-1133">Transmembrane helix</keyword>
<dbReference type="EMBL" id="CATQJA010002589">
    <property type="protein sequence ID" value="CAJ0572016.1"/>
    <property type="molecule type" value="Genomic_DNA"/>
</dbReference>
<feature type="non-terminal residue" evidence="7">
    <location>
        <position position="1"/>
    </location>
</feature>
<dbReference type="AlphaFoldDB" id="A0AA36CPF7"/>
<dbReference type="PANTHER" id="PTHR22718">
    <property type="entry name" value="SERPENTINE RECEPTOR, CLASS X"/>
    <property type="match status" value="1"/>
</dbReference>
<dbReference type="GO" id="GO:0016020">
    <property type="term" value="C:membrane"/>
    <property type="evidence" value="ECO:0007669"/>
    <property type="project" value="UniProtKB-SubCell"/>
</dbReference>
<keyword evidence="5 6" id="KW-0472">Membrane</keyword>
<name>A0AA36CPF7_9BILA</name>
<dbReference type="GO" id="GO:0004888">
    <property type="term" value="F:transmembrane signaling receptor activity"/>
    <property type="evidence" value="ECO:0007669"/>
    <property type="project" value="InterPro"/>
</dbReference>
<evidence type="ECO:0000256" key="5">
    <source>
        <dbReference type="ARBA" id="ARBA00023136"/>
    </source>
</evidence>
<comment type="similarity">
    <text evidence="2 6">Belongs to the nematode receptor-like protein srg family.</text>
</comment>
<dbReference type="SUPFAM" id="SSF81321">
    <property type="entry name" value="Family A G protein-coupled receptor-like"/>
    <property type="match status" value="1"/>
</dbReference>
<dbReference type="GO" id="GO:0007606">
    <property type="term" value="P:sensory perception of chemical stimulus"/>
    <property type="evidence" value="ECO:0007669"/>
    <property type="project" value="UniProtKB-UniRule"/>
</dbReference>
<feature type="transmembrane region" description="Helical" evidence="6">
    <location>
        <begin position="36"/>
        <end position="61"/>
    </location>
</feature>
<organism evidence="7 8">
    <name type="scientific">Mesorhabditis spiculigera</name>
    <dbReference type="NCBI Taxonomy" id="96644"/>
    <lineage>
        <taxon>Eukaryota</taxon>
        <taxon>Metazoa</taxon>
        <taxon>Ecdysozoa</taxon>
        <taxon>Nematoda</taxon>
        <taxon>Chromadorea</taxon>
        <taxon>Rhabditida</taxon>
        <taxon>Rhabditina</taxon>
        <taxon>Rhabditomorpha</taxon>
        <taxon>Rhabditoidea</taxon>
        <taxon>Rhabditidae</taxon>
        <taxon>Mesorhabditinae</taxon>
        <taxon>Mesorhabditis</taxon>
    </lineage>
</organism>
<comment type="caution">
    <text evidence="7">The sequence shown here is derived from an EMBL/GenBank/DDBJ whole genome shotgun (WGS) entry which is preliminary data.</text>
</comment>
<gene>
    <name evidence="7" type="ORF">MSPICULIGERA_LOCUS10410</name>
</gene>
<keyword evidence="3 6" id="KW-0812">Transmembrane</keyword>
<feature type="transmembrane region" description="Helical" evidence="6">
    <location>
        <begin position="6"/>
        <end position="29"/>
    </location>
</feature>
<dbReference type="PANTHER" id="PTHR22718:SF11">
    <property type="entry name" value="7TM GPCR SERPENTINE RECEPTOR CLASS X (SRX) DOMAIN-CONTAINING PROTEIN"/>
    <property type="match status" value="1"/>
</dbReference>
<evidence type="ECO:0000256" key="1">
    <source>
        <dbReference type="ARBA" id="ARBA00004141"/>
    </source>
</evidence>
<evidence type="ECO:0000313" key="7">
    <source>
        <dbReference type="EMBL" id="CAJ0572016.1"/>
    </source>
</evidence>
<reference evidence="7" key="1">
    <citation type="submission" date="2023-06" db="EMBL/GenBank/DDBJ databases">
        <authorList>
            <person name="Delattre M."/>
        </authorList>
    </citation>
    <scope>NUCLEOTIDE SEQUENCE</scope>
    <source>
        <strain evidence="7">AF72</strain>
    </source>
</reference>
<dbReference type="Proteomes" id="UP001177023">
    <property type="component" value="Unassembled WGS sequence"/>
</dbReference>
<keyword evidence="8" id="KW-1185">Reference proteome</keyword>
<proteinExistence type="inferred from homology"/>
<evidence type="ECO:0000256" key="6">
    <source>
        <dbReference type="RuleBase" id="RU280813"/>
    </source>
</evidence>
<comment type="subcellular location">
    <subcellularLocation>
        <location evidence="1">Membrane</location>
        <topology evidence="1">Multi-pass membrane protein</topology>
    </subcellularLocation>
</comment>
<dbReference type="Pfam" id="PF02118">
    <property type="entry name" value="Srg"/>
    <property type="match status" value="1"/>
</dbReference>
<evidence type="ECO:0000256" key="3">
    <source>
        <dbReference type="ARBA" id="ARBA00022692"/>
    </source>
</evidence>
<evidence type="ECO:0000256" key="2">
    <source>
        <dbReference type="ARBA" id="ARBA00005692"/>
    </source>
</evidence>
<sequence>MNWGLLAGWYVTSFTLAFIALTRFSVIVLNWSNLSFWVAAYAMVAIYSVSWAMSVVAQFVFPCCQMVMHPFNYGYGYVEIGNLTNTSNSYFDFPLNNAVSAITLGCYTMIILKLIYMRQRHGSKNGQLKGAKEYT</sequence>
<dbReference type="InterPro" id="IPR000609">
    <property type="entry name" value="7TM_GPCR_serpentine_rcpt_Srg"/>
</dbReference>
<evidence type="ECO:0000313" key="8">
    <source>
        <dbReference type="Proteomes" id="UP001177023"/>
    </source>
</evidence>
<protein>
    <recommendedName>
        <fullName evidence="6">Serpentine receptor class gamma</fullName>
    </recommendedName>
</protein>
<evidence type="ECO:0000256" key="4">
    <source>
        <dbReference type="ARBA" id="ARBA00022989"/>
    </source>
</evidence>
<feature type="transmembrane region" description="Helical" evidence="6">
    <location>
        <begin position="98"/>
        <end position="116"/>
    </location>
</feature>
<accession>A0AA36CPF7</accession>